<comment type="similarity">
    <text evidence="6">Belongs to the TRAFAC class myosin-kinesin ATPase superfamily. Kinesin family.</text>
</comment>
<dbReference type="GO" id="GO:0005524">
    <property type="term" value="F:ATP binding"/>
    <property type="evidence" value="ECO:0007669"/>
    <property type="project" value="UniProtKB-UniRule"/>
</dbReference>
<proteinExistence type="inferred from homology"/>
<sequence length="994" mass="108324">MLGATWDSMLRVGGQSLVSGMSQPIDAHDILNDSLNSSSSVANSGSSSDDSSSSVSVEREVDDSTSLSSLSSPLRGTYPSSENASIEPNTPVTCVIGDRNTKEELSISVAVRVRPPGLAEVAGCARSADAISVSRNGHFITLNGVPDDRGSGCSESLGASVSSKRAFGFERVFDRHVQQSEVYDGCARDAVRSALEGGSATIMAYGQKGTGKTYTMEGFGEDEGRGIIPRAVEDALAYAKNSLRNGVKCILRVSFMQIHNDTVSDLLVLPTEGRVGEAQPLVIRHTPQYGVQIDGLSDCVVENQQEFNSLMKRAAKLRAVIKEDGDAGECRRFGSHAVLVLRLESSYVSGVSGAPSALPRVGKLTFIDLVGVESMQRSSANVQSSGDFAGIGRSLHALGSVISALASSRGGKHLRHVPFRASSLTKLLRDALCGKGRMTLIACVSPGPNSYAETLSTLVFANCARSVRIQTHAATWAAHSKTIRHCYENPASLERRLFWDEKFPQESSPTVSESDASPCFEALQDENLKSSQQSDTVVVSQCGATELAAKLNEKEATVLQMKRVIRDRDARVQALEDALKAMQQRYGLANSDDVPVTNAPGKAEAEEYLRRTRVTFGEGSPNAGVMYMSDTCPTSLLTAEEKILELYIASRTGGRPLDGVTQMPEGEGKPFSVGTGRYLDDELRNELSAAVQRGVERTLRQCLDEHVLELLRDGRVTQLRLLTEKRNCEALEQLMRASSDHQLYEAQKIISHARRYFDGQQELLRKAYEGTVSELRQQLAEAQERQNKLLSQFDVLSHQFNRLMRCCTSEEQQAEMSSVCAALQEVQVFALNEARRAIAAGVESFSRECSRDRMGAVSGPMSGDTCICGSANRVSDEGGRFKCSQRPAVPVAVSKLEAQLRSAHINHVKCEEEWRWSMREKNAEVAFLSAALSVHVRDRRALQKIMEQRIKTKVDFICQQLDSVMRPGAEDTLVHTEARALQCLVNASIKAMEL</sequence>
<reference evidence="10" key="1">
    <citation type="journal article" date="2012" name="Proc. Natl. Acad. Sci. U.S.A.">
        <title>Antigenic diversity is generated by distinct evolutionary mechanisms in African trypanosome species.</title>
        <authorList>
            <person name="Jackson A.P."/>
            <person name="Berry A."/>
            <person name="Aslett M."/>
            <person name="Allison H.C."/>
            <person name="Burton P."/>
            <person name="Vavrova-Anderson J."/>
            <person name="Brown R."/>
            <person name="Browne H."/>
            <person name="Corton N."/>
            <person name="Hauser H."/>
            <person name="Gamble J."/>
            <person name="Gilderthorp R."/>
            <person name="Marcello L."/>
            <person name="McQuillan J."/>
            <person name="Otto T.D."/>
            <person name="Quail M.A."/>
            <person name="Sanders M.J."/>
            <person name="van Tonder A."/>
            <person name="Ginger M.L."/>
            <person name="Field M.C."/>
            <person name="Barry J.D."/>
            <person name="Hertz-Fowler C."/>
            <person name="Berriman M."/>
        </authorList>
    </citation>
    <scope>NUCLEOTIDE SEQUENCE</scope>
    <source>
        <strain evidence="10">Y486</strain>
    </source>
</reference>
<protein>
    <submittedName>
        <fullName evidence="10">Putative kinesin</fullName>
    </submittedName>
</protein>
<keyword evidence="4 6" id="KW-0067">ATP-binding</keyword>
<dbReference type="InterPro" id="IPR027640">
    <property type="entry name" value="Kinesin-like_fam"/>
</dbReference>
<evidence type="ECO:0000256" key="3">
    <source>
        <dbReference type="ARBA" id="ARBA00022741"/>
    </source>
</evidence>
<feature type="region of interest" description="Disordered" evidence="8">
    <location>
        <begin position="36"/>
        <end position="93"/>
    </location>
</feature>
<evidence type="ECO:0000256" key="2">
    <source>
        <dbReference type="ARBA" id="ARBA00022490"/>
    </source>
</evidence>
<feature type="compositionally biased region" description="Polar residues" evidence="8">
    <location>
        <begin position="78"/>
        <end position="92"/>
    </location>
</feature>
<evidence type="ECO:0000259" key="9">
    <source>
        <dbReference type="PROSITE" id="PS50067"/>
    </source>
</evidence>
<keyword evidence="5 7" id="KW-0175">Coiled coil</keyword>
<dbReference type="EMBL" id="HE573019">
    <property type="protein sequence ID" value="CCC46948.1"/>
    <property type="molecule type" value="Genomic_DNA"/>
</dbReference>
<feature type="coiled-coil region" evidence="7">
    <location>
        <begin position="765"/>
        <end position="792"/>
    </location>
</feature>
<feature type="domain" description="Kinesin motor" evidence="9">
    <location>
        <begin position="106"/>
        <end position="467"/>
    </location>
</feature>
<dbReference type="VEuPathDB" id="TriTrypDB:TvY486_0301375"/>
<dbReference type="GO" id="GO:0005737">
    <property type="term" value="C:cytoplasm"/>
    <property type="evidence" value="ECO:0007669"/>
    <property type="project" value="UniProtKB-SubCell"/>
</dbReference>
<feature type="coiled-coil region" evidence="7">
    <location>
        <begin position="565"/>
        <end position="592"/>
    </location>
</feature>
<dbReference type="SUPFAM" id="SSF52540">
    <property type="entry name" value="P-loop containing nucleoside triphosphate hydrolases"/>
    <property type="match status" value="1"/>
</dbReference>
<keyword evidence="2" id="KW-0963">Cytoplasm</keyword>
<dbReference type="GO" id="GO:0008017">
    <property type="term" value="F:microtubule binding"/>
    <property type="evidence" value="ECO:0007669"/>
    <property type="project" value="InterPro"/>
</dbReference>
<evidence type="ECO:0000256" key="4">
    <source>
        <dbReference type="ARBA" id="ARBA00022840"/>
    </source>
</evidence>
<evidence type="ECO:0000256" key="6">
    <source>
        <dbReference type="PROSITE-ProRule" id="PRU00283"/>
    </source>
</evidence>
<evidence type="ECO:0000313" key="10">
    <source>
        <dbReference type="EMBL" id="CCC46948.1"/>
    </source>
</evidence>
<dbReference type="GO" id="GO:0051231">
    <property type="term" value="P:spindle elongation"/>
    <property type="evidence" value="ECO:0007669"/>
    <property type="project" value="TreeGrafter"/>
</dbReference>
<accession>G0TSM1</accession>
<feature type="compositionally biased region" description="Low complexity" evidence="8">
    <location>
        <begin position="64"/>
        <end position="74"/>
    </location>
</feature>
<dbReference type="GO" id="GO:0003777">
    <property type="term" value="F:microtubule motor activity"/>
    <property type="evidence" value="ECO:0007669"/>
    <property type="project" value="InterPro"/>
</dbReference>
<comment type="subcellular location">
    <subcellularLocation>
        <location evidence="1">Cytoplasm</location>
    </subcellularLocation>
</comment>
<dbReference type="PROSITE" id="PS50067">
    <property type="entry name" value="KINESIN_MOTOR_2"/>
    <property type="match status" value="1"/>
</dbReference>
<dbReference type="GO" id="GO:0005875">
    <property type="term" value="C:microtubule associated complex"/>
    <property type="evidence" value="ECO:0007669"/>
    <property type="project" value="TreeGrafter"/>
</dbReference>
<dbReference type="PANTHER" id="PTHR47969">
    <property type="entry name" value="CHROMOSOME-ASSOCIATED KINESIN KIF4A-RELATED"/>
    <property type="match status" value="1"/>
</dbReference>
<dbReference type="Pfam" id="PF00225">
    <property type="entry name" value="Kinesin"/>
    <property type="match status" value="1"/>
</dbReference>
<dbReference type="AlphaFoldDB" id="G0TSM1"/>
<dbReference type="Gene3D" id="3.40.850.10">
    <property type="entry name" value="Kinesin motor domain"/>
    <property type="match status" value="1"/>
</dbReference>
<evidence type="ECO:0000256" key="5">
    <source>
        <dbReference type="ARBA" id="ARBA00023054"/>
    </source>
</evidence>
<dbReference type="SMART" id="SM00129">
    <property type="entry name" value="KISc"/>
    <property type="match status" value="1"/>
</dbReference>
<dbReference type="InterPro" id="IPR001752">
    <property type="entry name" value="Kinesin_motor_dom"/>
</dbReference>
<evidence type="ECO:0000256" key="1">
    <source>
        <dbReference type="ARBA" id="ARBA00004496"/>
    </source>
</evidence>
<evidence type="ECO:0000256" key="8">
    <source>
        <dbReference type="SAM" id="MobiDB-lite"/>
    </source>
</evidence>
<dbReference type="PRINTS" id="PR00380">
    <property type="entry name" value="KINESINHEAVY"/>
</dbReference>
<feature type="compositionally biased region" description="Low complexity" evidence="8">
    <location>
        <begin position="36"/>
        <end position="56"/>
    </location>
</feature>
<dbReference type="GO" id="GO:0007018">
    <property type="term" value="P:microtubule-based movement"/>
    <property type="evidence" value="ECO:0007669"/>
    <property type="project" value="InterPro"/>
</dbReference>
<dbReference type="PANTHER" id="PTHR47969:SF15">
    <property type="entry name" value="CHROMOSOME-ASSOCIATED KINESIN KIF4A-RELATED"/>
    <property type="match status" value="1"/>
</dbReference>
<evidence type="ECO:0000256" key="7">
    <source>
        <dbReference type="SAM" id="Coils"/>
    </source>
</evidence>
<name>G0TSM1_TRYVY</name>
<dbReference type="InterPro" id="IPR027417">
    <property type="entry name" value="P-loop_NTPase"/>
</dbReference>
<keyword evidence="3 6" id="KW-0547">Nucleotide-binding</keyword>
<gene>
    <name evidence="10" type="ORF">TVY486_0301375</name>
</gene>
<organism evidence="10">
    <name type="scientific">Trypanosoma vivax (strain Y486)</name>
    <dbReference type="NCBI Taxonomy" id="1055687"/>
    <lineage>
        <taxon>Eukaryota</taxon>
        <taxon>Discoba</taxon>
        <taxon>Euglenozoa</taxon>
        <taxon>Kinetoplastea</taxon>
        <taxon>Metakinetoplastina</taxon>
        <taxon>Trypanosomatida</taxon>
        <taxon>Trypanosomatidae</taxon>
        <taxon>Trypanosoma</taxon>
        <taxon>Duttonella</taxon>
    </lineage>
</organism>
<dbReference type="GO" id="GO:0007052">
    <property type="term" value="P:mitotic spindle organization"/>
    <property type="evidence" value="ECO:0007669"/>
    <property type="project" value="TreeGrafter"/>
</dbReference>
<keyword evidence="6" id="KW-0505">Motor protein</keyword>
<dbReference type="InterPro" id="IPR036961">
    <property type="entry name" value="Kinesin_motor_dom_sf"/>
</dbReference>
<feature type="binding site" evidence="6">
    <location>
        <begin position="206"/>
        <end position="213"/>
    </location>
    <ligand>
        <name>ATP</name>
        <dbReference type="ChEBI" id="CHEBI:30616"/>
    </ligand>
</feature>